<sequence length="592" mass="67591">MFPKIHWTLNVHGTVAAIFPAGWLMYNSAHDSQTYRKWLLKKSPVEMSDELSQQLETQLQGVSDRKFRPYKEAKFSACTVDELESETLGSMVYTRTGSLFKLSSRLELKQVDDIKKYFPNLASMEKKLDKFEIDSSNIADDALGKTILTEDAKNFALTREILKSDSGTETFVPIMSDLLFYGGTMPVLHFLRPIIGSVVSLALCLGLSTIMFVGFFKSFRRSCVLDFDKKTFSVDDTYAAGCEQYLSASIELGKILYSHGGEEIRQLMFSSFSSARFLSKYKLYSEKANKWLASIPGQKFRMGLFTATVVIYPVGVLIFNGPMQNVAFRYRYSVEELSPYLKSVTDEQYRKWLAKEDRKAEESQSSSAVRKIYGARIGLPFYARFTNEEEAREYCKKNLEPFKFLGKTAHIDWDSPPGRKLISTFMLSSNALSFLISRDLYENDGWDAYANKAATWAIYTTFSTLFTMFVYFQFFKQKGALQFALVFSTIFGAAVYALLQWHYLYKFGNSFRADSAAAPLSIEHCEGAKEYYLKMLRRNRILRSLVKDGDRLFSPVGNDRNAITNYMARYEGVKGIQALKPALDDQEDDEDL</sequence>
<protein>
    <submittedName>
        <fullName evidence="3">Uncharacterized protein</fullName>
    </submittedName>
</protein>
<evidence type="ECO:0000313" key="2">
    <source>
        <dbReference type="Proteomes" id="UP000887574"/>
    </source>
</evidence>
<dbReference type="Proteomes" id="UP000887574">
    <property type="component" value="Unplaced"/>
</dbReference>
<dbReference type="AlphaFoldDB" id="A0A915D5M6"/>
<organism evidence="2 3">
    <name type="scientific">Ditylenchus dipsaci</name>
    <dbReference type="NCBI Taxonomy" id="166011"/>
    <lineage>
        <taxon>Eukaryota</taxon>
        <taxon>Metazoa</taxon>
        <taxon>Ecdysozoa</taxon>
        <taxon>Nematoda</taxon>
        <taxon>Chromadorea</taxon>
        <taxon>Rhabditida</taxon>
        <taxon>Tylenchina</taxon>
        <taxon>Tylenchomorpha</taxon>
        <taxon>Sphaerularioidea</taxon>
        <taxon>Anguinidae</taxon>
        <taxon>Anguininae</taxon>
        <taxon>Ditylenchus</taxon>
    </lineage>
</organism>
<feature type="transmembrane region" description="Helical" evidence="1">
    <location>
        <begin position="300"/>
        <end position="319"/>
    </location>
</feature>
<proteinExistence type="predicted"/>
<feature type="transmembrane region" description="Helical" evidence="1">
    <location>
        <begin position="194"/>
        <end position="216"/>
    </location>
</feature>
<name>A0A915D5M6_9BILA</name>
<accession>A0A915D5M6</accession>
<feature type="transmembrane region" description="Helical" evidence="1">
    <location>
        <begin position="453"/>
        <end position="474"/>
    </location>
</feature>
<dbReference type="PANTHER" id="PTHR21824:SF4">
    <property type="entry name" value="TRANSMEMBRANE PROTEIN 177"/>
    <property type="match status" value="1"/>
</dbReference>
<evidence type="ECO:0000313" key="3">
    <source>
        <dbReference type="WBParaSite" id="jg15827"/>
    </source>
</evidence>
<keyword evidence="2" id="KW-1185">Reference proteome</keyword>
<dbReference type="PANTHER" id="PTHR21824">
    <property type="entry name" value="TRANSMEMBRANE PROTEIN 177"/>
    <property type="match status" value="1"/>
</dbReference>
<reference evidence="3" key="1">
    <citation type="submission" date="2022-11" db="UniProtKB">
        <authorList>
            <consortium name="WormBaseParasite"/>
        </authorList>
    </citation>
    <scope>IDENTIFICATION</scope>
</reference>
<dbReference type="GO" id="GO:0016020">
    <property type="term" value="C:membrane"/>
    <property type="evidence" value="ECO:0007669"/>
    <property type="project" value="TreeGrafter"/>
</dbReference>
<evidence type="ECO:0000256" key="1">
    <source>
        <dbReference type="SAM" id="Phobius"/>
    </source>
</evidence>
<dbReference type="WBParaSite" id="jg15827">
    <property type="protein sequence ID" value="jg15827"/>
    <property type="gene ID" value="jg15827"/>
</dbReference>
<dbReference type="InterPro" id="IPR026620">
    <property type="entry name" value="TMEM177"/>
</dbReference>
<keyword evidence="1" id="KW-0472">Membrane</keyword>
<keyword evidence="1" id="KW-1133">Transmembrane helix</keyword>
<keyword evidence="1" id="KW-0812">Transmembrane</keyword>
<feature type="transmembrane region" description="Helical" evidence="1">
    <location>
        <begin position="480"/>
        <end position="499"/>
    </location>
</feature>